<accession>A0A9W4SIA8</accession>
<evidence type="ECO:0000259" key="1">
    <source>
        <dbReference type="Pfam" id="PF13086"/>
    </source>
</evidence>
<dbReference type="Gene3D" id="3.40.50.300">
    <property type="entry name" value="P-loop containing nucleotide triphosphate hydrolases"/>
    <property type="match status" value="2"/>
</dbReference>
<dbReference type="SUPFAM" id="SSF52540">
    <property type="entry name" value="P-loop containing nucleoside triphosphate hydrolases"/>
    <property type="match status" value="1"/>
</dbReference>
<evidence type="ECO:0000313" key="4">
    <source>
        <dbReference type="EMBL" id="CAI2170020.1"/>
    </source>
</evidence>
<dbReference type="InterPro" id="IPR045055">
    <property type="entry name" value="DNA2/NAM7-like"/>
</dbReference>
<evidence type="ECO:0000259" key="3">
    <source>
        <dbReference type="Pfam" id="PF25396"/>
    </source>
</evidence>
<sequence>MDMLLNHQSQSTISSHYGELARKAEAERSYDPPGEFSKYGKRHDNDFADISNISVIPTKEEVLCDRDPFLPCFLPNAPHFLPNGAARLLDTQFRLLREDMLTPIRGSIQSLIDVLSQGLNNTSNKSNLSKGLKKIRNEYADLHVYNDVEFVDITCSRRNGIEYTLRFTPPKVRGSYYDRKTYWEKSRRLLNGSLITLLLPNPDAKRKKKITTTGGVTSNSSSEKYLIFFGVVVSRNERVLAKHPDYVDLGISFTDPSIYPIALDEISYSYNMIENSIEERFMVESTGVYFEAYNHVLNTIKSTKPSSLPFVKYFAPISDRFHYDVEVKPPLYARAPGFHFDLSVICDRRKPLTLNVENKSSYDEVAKKLNNYCRLDQTQAKALIHALTREIALIEGPPGTGKTVVGVEIMKVLLAKENHNANIGPVLTICFTNHALDQFLEHLLDAKITNIVRLGTRTKSERIEEYTLEEVCKKRSDKHSKEVSRSIAGLHQSLESIEQEIDVVNYNLFKRWMSWQDVQAHLMTNERTFYDKFNHVSNNELPSWVLGANNREEVDFISAQNRWNHLHTFEKWLRCMDYIIIKRRKEALSRSPIKFSYDSTIDYETIRWIIDYEEPETDRPLYMLLYTNSVWQMSRIERRKLHDYWRDKIQEKFIERLSKLKNKHDKKREELNYIYDNERQKTLKDCDVIGMTTNGAAKFQNLIRSIGPKIIVCEEAGEVLEAHILSALSPATQHIILIGDPNQLRPRIATYSLSLESKEGKNYQLDKSLFERLVNGDKAAKIDKVQLLTQRRMRKHEISDLIRYTIYPELIDGENTANYSNIRGSQQNVFFIDHRYPEDDTGGDFATQSHVNKYEVKMVVEMVKHFVRNGYTKPEDIAVITPYLGQMMKIKEALDDSFVVVIDERDAQSLAEMEQDDGKVDKNEKVALEKSLHQQVTLRTVDNFQGEEANIVIISLVRNFAGFGKRDTIGFLKSTNRSNVLLSRAREGMYLIGNSKLMAAKSKNMWTPVINMLQSRNPPQIGFGFPIICNKHPDYKNIIDDPEQFAKVSPDGGCLKKCRIPLPCGHRCTYKCHSDDPEHIGIQCLHPCKRLLPKCNHPCTRLCFENCGNCNVIIGDIMLTDCGHIIKNARCWQKHNKDTVKCLTYVRKQFTICGHSKVVHCYESIDDDVQCESLCGKTLECNHKCLNECFKCQELSKSQNKPPVKRAKHINCKEIYKGLNFCGN</sequence>
<dbReference type="CDD" id="cd18808">
    <property type="entry name" value="SF1_C_Upf1"/>
    <property type="match status" value="1"/>
</dbReference>
<dbReference type="GO" id="GO:0004386">
    <property type="term" value="F:helicase activity"/>
    <property type="evidence" value="ECO:0007669"/>
    <property type="project" value="InterPro"/>
</dbReference>
<dbReference type="InterPro" id="IPR047187">
    <property type="entry name" value="SF1_C_Upf1"/>
</dbReference>
<feature type="domain" description="DNA2/NAM7 helicase-like C-terminal" evidence="2">
    <location>
        <begin position="765"/>
        <end position="996"/>
    </location>
</feature>
<dbReference type="Pfam" id="PF25396">
    <property type="entry name" value="ZNFX1"/>
    <property type="match status" value="1"/>
</dbReference>
<dbReference type="Proteomes" id="UP001153678">
    <property type="component" value="Unassembled WGS sequence"/>
</dbReference>
<dbReference type="PANTHER" id="PTHR10887:SF445">
    <property type="entry name" value="NFX1-TYPE ZINC FINGER-CONTAINING PROTEIN 1"/>
    <property type="match status" value="1"/>
</dbReference>
<gene>
    <name evidence="4" type="ORF">FWILDA_LOCUS4374</name>
</gene>
<dbReference type="InterPro" id="IPR041677">
    <property type="entry name" value="DNA2/NAM7_AAA_11"/>
</dbReference>
<dbReference type="PANTHER" id="PTHR10887">
    <property type="entry name" value="DNA2/NAM7 HELICASE FAMILY"/>
    <property type="match status" value="1"/>
</dbReference>
<reference evidence="4" key="1">
    <citation type="submission" date="2022-08" db="EMBL/GenBank/DDBJ databases">
        <authorList>
            <person name="Kallberg Y."/>
            <person name="Tangrot J."/>
            <person name="Rosling A."/>
        </authorList>
    </citation>
    <scope>NUCLEOTIDE SEQUENCE</scope>
    <source>
        <strain evidence="4">Wild A</strain>
    </source>
</reference>
<dbReference type="GO" id="GO:0031380">
    <property type="term" value="C:nuclear RNA-directed RNA polymerase complex"/>
    <property type="evidence" value="ECO:0007669"/>
    <property type="project" value="TreeGrafter"/>
</dbReference>
<dbReference type="InterPro" id="IPR027417">
    <property type="entry name" value="P-loop_NTPase"/>
</dbReference>
<evidence type="ECO:0000313" key="5">
    <source>
        <dbReference type="Proteomes" id="UP001153678"/>
    </source>
</evidence>
<comment type="caution">
    <text evidence="4">The sequence shown here is derived from an EMBL/GenBank/DDBJ whole genome shotgun (WGS) entry which is preliminary data.</text>
</comment>
<proteinExistence type="predicted"/>
<feature type="domain" description="DNA2/NAM7 helicase helicase" evidence="1">
    <location>
        <begin position="375"/>
        <end position="748"/>
    </location>
</feature>
<name>A0A9W4SIA8_9GLOM</name>
<keyword evidence="5" id="KW-1185">Reference proteome</keyword>
<feature type="domain" description="ZNFX1" evidence="3">
    <location>
        <begin position="139"/>
        <end position="198"/>
    </location>
</feature>
<dbReference type="CDD" id="cd06008">
    <property type="entry name" value="NF-X1-zinc-finger"/>
    <property type="match status" value="1"/>
</dbReference>
<dbReference type="Pfam" id="PF13087">
    <property type="entry name" value="AAA_12"/>
    <property type="match status" value="1"/>
</dbReference>
<dbReference type="InterPro" id="IPR041679">
    <property type="entry name" value="DNA2/NAM7-like_C"/>
</dbReference>
<feature type="non-terminal residue" evidence="4">
    <location>
        <position position="1224"/>
    </location>
</feature>
<protein>
    <submittedName>
        <fullName evidence="4">212_t:CDS:1</fullName>
    </submittedName>
</protein>
<dbReference type="Pfam" id="PF13086">
    <property type="entry name" value="AAA_11"/>
    <property type="match status" value="1"/>
</dbReference>
<dbReference type="EMBL" id="CAMKVN010000648">
    <property type="protein sequence ID" value="CAI2170020.1"/>
    <property type="molecule type" value="Genomic_DNA"/>
</dbReference>
<dbReference type="OrthoDB" id="2423195at2759"/>
<dbReference type="FunFam" id="3.40.50.300:FF:001660">
    <property type="entry name" value="NF-X1 finger and helicase protein, putative"/>
    <property type="match status" value="1"/>
</dbReference>
<evidence type="ECO:0000259" key="2">
    <source>
        <dbReference type="Pfam" id="PF13087"/>
    </source>
</evidence>
<dbReference type="InterPro" id="IPR057373">
    <property type="entry name" value="ZNFX1"/>
</dbReference>
<dbReference type="GO" id="GO:0031048">
    <property type="term" value="P:regulatory ncRNA-mediated heterochromatin formation"/>
    <property type="evidence" value="ECO:0007669"/>
    <property type="project" value="TreeGrafter"/>
</dbReference>
<organism evidence="4 5">
    <name type="scientific">Funneliformis geosporum</name>
    <dbReference type="NCBI Taxonomy" id="1117311"/>
    <lineage>
        <taxon>Eukaryota</taxon>
        <taxon>Fungi</taxon>
        <taxon>Fungi incertae sedis</taxon>
        <taxon>Mucoromycota</taxon>
        <taxon>Glomeromycotina</taxon>
        <taxon>Glomeromycetes</taxon>
        <taxon>Glomerales</taxon>
        <taxon>Glomeraceae</taxon>
        <taxon>Funneliformis</taxon>
    </lineage>
</organism>
<dbReference type="AlphaFoldDB" id="A0A9W4SIA8"/>